<dbReference type="OrthoDB" id="9769653at2"/>
<feature type="transmembrane region" description="Helical" evidence="2">
    <location>
        <begin position="243"/>
        <end position="264"/>
    </location>
</feature>
<keyword evidence="2" id="KW-0812">Transmembrane</keyword>
<accession>A0A4R9LWN1</accession>
<feature type="transmembrane region" description="Helical" evidence="2">
    <location>
        <begin position="217"/>
        <end position="237"/>
    </location>
</feature>
<evidence type="ECO:0000259" key="3">
    <source>
        <dbReference type="Pfam" id="PF00487"/>
    </source>
</evidence>
<keyword evidence="2" id="KW-1133">Transmembrane helix</keyword>
<feature type="transmembrane region" description="Helical" evidence="2">
    <location>
        <begin position="81"/>
        <end position="101"/>
    </location>
</feature>
<dbReference type="PANTHER" id="PTHR32100">
    <property type="entry name" value="OMEGA-6 FATTY ACID DESATURASE, CHLOROPLASTIC"/>
    <property type="match status" value="1"/>
</dbReference>
<sequence length="375" mass="43987">MKGHLRNTLMIPILEKSERKKDLSTGPSERPATLDGPRKSIRPELFKSNAKKAFWAAVVGTTFHLFSFSFLYWMIRYDYDFLLPLGWLLAGTSVTSLFVLGHDCAHASFLKNNKINDVLGHFFFLFSFYPYYAWKFSHNAHHAHTNNLLFNEKDVYFDNAWIPFTLKQYSSLRKKTPLRAAIYRYTRYFPPLGSLLHNLIMHAYPGKFIDSHRKKVYLSYVVLLLGLAGISFGLVALTGKWTAILHFLVMPGLVFQFWMSYYTYLHHTSDEIYFYQPSDWNPYKGQILSTYNFLNPKLISYLHFHIDIHTPHHLSTAIPCYHLKEAYSDLLKSDFGKDVKEGKFSLSYLYKQWKSCHVWDEEGNRYLTFSEAHSR</sequence>
<dbReference type="InterPro" id="IPR005804">
    <property type="entry name" value="FA_desaturase_dom"/>
</dbReference>
<dbReference type="AlphaFoldDB" id="A0A4R9LWN1"/>
<dbReference type="EMBL" id="RQHW01000065">
    <property type="protein sequence ID" value="TGN17623.1"/>
    <property type="molecule type" value="Genomic_DNA"/>
</dbReference>
<comment type="caution">
    <text evidence="4">The sequence shown here is derived from an EMBL/GenBank/DDBJ whole genome shotgun (WGS) entry which is preliminary data.</text>
</comment>
<dbReference type="GO" id="GO:0006629">
    <property type="term" value="P:lipid metabolic process"/>
    <property type="evidence" value="ECO:0007669"/>
    <property type="project" value="InterPro"/>
</dbReference>
<dbReference type="Pfam" id="PF00487">
    <property type="entry name" value="FA_desaturase"/>
    <property type="match status" value="1"/>
</dbReference>
<name>A0A4R9LWN1_9LEPT</name>
<evidence type="ECO:0000313" key="4">
    <source>
        <dbReference type="EMBL" id="TGN17623.1"/>
    </source>
</evidence>
<keyword evidence="5" id="KW-1185">Reference proteome</keyword>
<proteinExistence type="predicted"/>
<keyword evidence="2" id="KW-0472">Membrane</keyword>
<protein>
    <recommendedName>
        <fullName evidence="3">Fatty acid desaturase domain-containing protein</fullName>
    </recommendedName>
</protein>
<gene>
    <name evidence="4" type="ORF">EHS15_16475</name>
</gene>
<evidence type="ECO:0000256" key="2">
    <source>
        <dbReference type="SAM" id="Phobius"/>
    </source>
</evidence>
<dbReference type="GO" id="GO:0016491">
    <property type="term" value="F:oxidoreductase activity"/>
    <property type="evidence" value="ECO:0007669"/>
    <property type="project" value="InterPro"/>
</dbReference>
<organism evidence="4 5">
    <name type="scientific">Leptospira idonii</name>
    <dbReference type="NCBI Taxonomy" id="1193500"/>
    <lineage>
        <taxon>Bacteria</taxon>
        <taxon>Pseudomonadati</taxon>
        <taxon>Spirochaetota</taxon>
        <taxon>Spirochaetia</taxon>
        <taxon>Leptospirales</taxon>
        <taxon>Leptospiraceae</taxon>
        <taxon>Leptospira</taxon>
    </lineage>
</organism>
<evidence type="ECO:0000313" key="5">
    <source>
        <dbReference type="Proteomes" id="UP000298058"/>
    </source>
</evidence>
<dbReference type="Proteomes" id="UP000298058">
    <property type="component" value="Unassembled WGS sequence"/>
</dbReference>
<feature type="transmembrane region" description="Helical" evidence="2">
    <location>
        <begin position="53"/>
        <end position="75"/>
    </location>
</feature>
<feature type="domain" description="Fatty acid desaturase" evidence="3">
    <location>
        <begin position="83"/>
        <end position="329"/>
    </location>
</feature>
<reference evidence="4" key="1">
    <citation type="journal article" date="2019" name="PLoS Negl. Trop. Dis.">
        <title>Revisiting the worldwide diversity of Leptospira species in the environment.</title>
        <authorList>
            <person name="Vincent A.T."/>
            <person name="Schiettekatte O."/>
            <person name="Bourhy P."/>
            <person name="Veyrier F.J."/>
            <person name="Picardeau M."/>
        </authorList>
    </citation>
    <scope>NUCLEOTIDE SEQUENCE [LARGE SCALE GENOMIC DNA]</scope>
    <source>
        <strain evidence="4">201300427</strain>
    </source>
</reference>
<dbReference type="InterPro" id="IPR012171">
    <property type="entry name" value="Fatty_acid_desaturase"/>
</dbReference>
<feature type="region of interest" description="Disordered" evidence="1">
    <location>
        <begin position="19"/>
        <end position="40"/>
    </location>
</feature>
<evidence type="ECO:0000256" key="1">
    <source>
        <dbReference type="SAM" id="MobiDB-lite"/>
    </source>
</evidence>